<evidence type="ECO:0000256" key="1">
    <source>
        <dbReference type="SAM" id="Coils"/>
    </source>
</evidence>
<reference evidence="3" key="1">
    <citation type="submission" date="2022-10" db="EMBL/GenBank/DDBJ databases">
        <authorList>
            <person name="Chen Y."/>
            <person name="Dougan E. K."/>
            <person name="Chan C."/>
            <person name="Rhodes N."/>
            <person name="Thang M."/>
        </authorList>
    </citation>
    <scope>NUCLEOTIDE SEQUENCE</scope>
</reference>
<feature type="compositionally biased region" description="Basic and acidic residues" evidence="2">
    <location>
        <begin position="27"/>
        <end position="42"/>
    </location>
</feature>
<dbReference type="EMBL" id="CAMXCT030003015">
    <property type="protein sequence ID" value="CAL4789279.1"/>
    <property type="molecule type" value="Genomic_DNA"/>
</dbReference>
<dbReference type="Proteomes" id="UP001152797">
    <property type="component" value="Unassembled WGS sequence"/>
</dbReference>
<accession>A0A9P1D3L4</accession>
<keyword evidence="5" id="KW-1185">Reference proteome</keyword>
<name>A0A9P1D3L4_9DINO</name>
<dbReference type="AlphaFoldDB" id="A0A9P1D3L4"/>
<reference evidence="4" key="2">
    <citation type="submission" date="2024-04" db="EMBL/GenBank/DDBJ databases">
        <authorList>
            <person name="Chen Y."/>
            <person name="Shah S."/>
            <person name="Dougan E. K."/>
            <person name="Thang M."/>
            <person name="Chan C."/>
        </authorList>
    </citation>
    <scope>NUCLEOTIDE SEQUENCE [LARGE SCALE GENOMIC DNA]</scope>
</reference>
<organism evidence="3">
    <name type="scientific">Cladocopium goreaui</name>
    <dbReference type="NCBI Taxonomy" id="2562237"/>
    <lineage>
        <taxon>Eukaryota</taxon>
        <taxon>Sar</taxon>
        <taxon>Alveolata</taxon>
        <taxon>Dinophyceae</taxon>
        <taxon>Suessiales</taxon>
        <taxon>Symbiodiniaceae</taxon>
        <taxon>Cladocopium</taxon>
    </lineage>
</organism>
<evidence type="ECO:0000313" key="5">
    <source>
        <dbReference type="Proteomes" id="UP001152797"/>
    </source>
</evidence>
<evidence type="ECO:0000313" key="4">
    <source>
        <dbReference type="EMBL" id="CAL1155342.1"/>
    </source>
</evidence>
<evidence type="ECO:0000256" key="2">
    <source>
        <dbReference type="SAM" id="MobiDB-lite"/>
    </source>
</evidence>
<feature type="coiled-coil region" evidence="1">
    <location>
        <begin position="266"/>
        <end position="300"/>
    </location>
</feature>
<proteinExistence type="predicted"/>
<keyword evidence="1" id="KW-0175">Coiled coil</keyword>
<protein>
    <submittedName>
        <fullName evidence="3">Uncharacterized protein</fullName>
    </submittedName>
</protein>
<gene>
    <name evidence="3" type="ORF">C1SCF055_LOCUS27956</name>
</gene>
<sequence length="362" mass="41671">PPGARKRPGKLQEVGRNITSLNSARDAIQKERSHGRAHDRGQPHPSQSETPVSRASSVSRPEPVQTRTNGESDLLELAKGGEALMRRLADVNSVNGELRRKLEKQSHEISLLEESGRAQQQLFRDLEYRVEQTRQAEAAKVRQSCAEREAQLQKELEECREQAQKDREELMERLHQCDSERAQREGERDEARVQVTNLEARINALAHEMPNMPSMPSMPSVAFKAPQAMGDAGEGSRVAALEMELNLVRSRFARETVMRQAAEKTAQEVQLKQRQLHSQLEQSRAELARLHRDLAQRSEQVSFGQECCQDLQMRLRHEQNQSEQRLQRERGRFAVVSRLEEGFAWLLRRDWWPVTTRNWVDK</sequence>
<dbReference type="EMBL" id="CAMXCT020003015">
    <property type="protein sequence ID" value="CAL1155342.1"/>
    <property type="molecule type" value="Genomic_DNA"/>
</dbReference>
<feature type="compositionally biased region" description="Polar residues" evidence="2">
    <location>
        <begin position="44"/>
        <end position="71"/>
    </location>
</feature>
<feature type="coiled-coil region" evidence="1">
    <location>
        <begin position="142"/>
        <end position="208"/>
    </location>
</feature>
<comment type="caution">
    <text evidence="3">The sequence shown here is derived from an EMBL/GenBank/DDBJ whole genome shotgun (WGS) entry which is preliminary data.</text>
</comment>
<feature type="non-terminal residue" evidence="3">
    <location>
        <position position="1"/>
    </location>
</feature>
<feature type="region of interest" description="Disordered" evidence="2">
    <location>
        <begin position="1"/>
        <end position="73"/>
    </location>
</feature>
<evidence type="ECO:0000313" key="3">
    <source>
        <dbReference type="EMBL" id="CAI4001967.1"/>
    </source>
</evidence>
<dbReference type="EMBL" id="CAMXCT010003015">
    <property type="protein sequence ID" value="CAI4001967.1"/>
    <property type="molecule type" value="Genomic_DNA"/>
</dbReference>
<dbReference type="OrthoDB" id="10600400at2759"/>
<feature type="non-terminal residue" evidence="3">
    <location>
        <position position="362"/>
    </location>
</feature>